<proteinExistence type="predicted"/>
<dbReference type="PANTHER" id="PTHR43855">
    <property type="entry name" value="THIOSULFATE SULFURTRANSFERASE"/>
    <property type="match status" value="1"/>
</dbReference>
<dbReference type="InterPro" id="IPR036873">
    <property type="entry name" value="Rhodanese-like_dom_sf"/>
</dbReference>
<evidence type="ECO:0000259" key="3">
    <source>
        <dbReference type="PROSITE" id="PS50206"/>
    </source>
</evidence>
<organism evidence="4 5">
    <name type="scientific">Oryzomonas japonica</name>
    <dbReference type="NCBI Taxonomy" id="2603858"/>
    <lineage>
        <taxon>Bacteria</taxon>
        <taxon>Pseudomonadati</taxon>
        <taxon>Thermodesulfobacteriota</taxon>
        <taxon>Desulfuromonadia</taxon>
        <taxon>Geobacterales</taxon>
        <taxon>Geobacteraceae</taxon>
        <taxon>Oryzomonas</taxon>
    </lineage>
</organism>
<accession>A0A7J4ZMK0</accession>
<feature type="signal peptide" evidence="2">
    <location>
        <begin position="1"/>
        <end position="25"/>
    </location>
</feature>
<dbReference type="AlphaFoldDB" id="A0A7J4ZMK0"/>
<reference evidence="4 5" key="1">
    <citation type="submission" date="2019-09" db="EMBL/GenBank/DDBJ databases">
        <title>Geobacter sp. Red96, a novel strain isolated from paddy soil.</title>
        <authorList>
            <person name="Xu Z."/>
            <person name="Masuda Y."/>
            <person name="Itoh H."/>
            <person name="Senoo K."/>
        </authorList>
    </citation>
    <scope>NUCLEOTIDE SEQUENCE [LARGE SCALE GENOMIC DNA]</scope>
    <source>
        <strain evidence="4 5">Red96</strain>
    </source>
</reference>
<protein>
    <submittedName>
        <fullName evidence="4">Sulfurtransferase</fullName>
    </submittedName>
</protein>
<feature type="domain" description="Rhodanese" evidence="3">
    <location>
        <begin position="194"/>
        <end position="307"/>
    </location>
</feature>
<dbReference type="CDD" id="cd01448">
    <property type="entry name" value="TST_Repeat_1"/>
    <property type="match status" value="1"/>
</dbReference>
<dbReference type="InterPro" id="IPR051126">
    <property type="entry name" value="Thiosulfate_sulfurtransferase"/>
</dbReference>
<keyword evidence="4" id="KW-0808">Transferase</keyword>
<dbReference type="InterPro" id="IPR001763">
    <property type="entry name" value="Rhodanese-like_dom"/>
</dbReference>
<feature type="chain" id="PRO_5029441473" evidence="2">
    <location>
        <begin position="26"/>
        <end position="324"/>
    </location>
</feature>
<dbReference type="EMBL" id="VZQZ01000011">
    <property type="protein sequence ID" value="KAB0663903.1"/>
    <property type="molecule type" value="Genomic_DNA"/>
</dbReference>
<evidence type="ECO:0000256" key="1">
    <source>
        <dbReference type="ARBA" id="ARBA00022737"/>
    </source>
</evidence>
<sequence>MNTKPIRIIFTILALLNLTLASAFAGEAGYKGYPRGNALISVQELKRLIDVHNPKLVILAAENNVEYRLGHIPGSRQVDRPAIEAPPETQNGVTGNIIDAAGFSRLAQGLGIDQNSVVVVYDTKYDATRLWWAFTYYGKRDVRVLDGGVKAWRAAGYPVDILAPDARARRGGFAARIAEPRLRVDTPEINAKRGSATAQLWDNRDLKEFTGEELKKGAYRAGRIPGSNHSNWALFKKKDNQAEWLNAAELEHLLHTLGYDRNKEQYFYCQSGVRSTQALFALYLAGWPLEKLHNYDSSWIGWSKDTALPLAQGAPQGARLAEAR</sequence>
<dbReference type="PROSITE" id="PS50206">
    <property type="entry name" value="RHODANESE_3"/>
    <property type="match status" value="2"/>
</dbReference>
<comment type="caution">
    <text evidence="4">The sequence shown here is derived from an EMBL/GenBank/DDBJ whole genome shotgun (WGS) entry which is preliminary data.</text>
</comment>
<dbReference type="Gene3D" id="3.40.250.10">
    <property type="entry name" value="Rhodanese-like domain"/>
    <property type="match status" value="2"/>
</dbReference>
<feature type="domain" description="Rhodanese" evidence="3">
    <location>
        <begin position="52"/>
        <end position="161"/>
    </location>
</feature>
<evidence type="ECO:0000256" key="2">
    <source>
        <dbReference type="SAM" id="SignalP"/>
    </source>
</evidence>
<dbReference type="SUPFAM" id="SSF52821">
    <property type="entry name" value="Rhodanese/Cell cycle control phosphatase"/>
    <property type="match status" value="2"/>
</dbReference>
<gene>
    <name evidence="4" type="ORF">F6V25_15890</name>
</gene>
<keyword evidence="1" id="KW-0677">Repeat</keyword>
<keyword evidence="2" id="KW-0732">Signal</keyword>
<dbReference type="Pfam" id="PF00581">
    <property type="entry name" value="Rhodanese"/>
    <property type="match status" value="2"/>
</dbReference>
<dbReference type="GO" id="GO:0016740">
    <property type="term" value="F:transferase activity"/>
    <property type="evidence" value="ECO:0007669"/>
    <property type="project" value="UniProtKB-KW"/>
</dbReference>
<evidence type="ECO:0000313" key="4">
    <source>
        <dbReference type="EMBL" id="KAB0663903.1"/>
    </source>
</evidence>
<evidence type="ECO:0000313" key="5">
    <source>
        <dbReference type="Proteomes" id="UP000420562"/>
    </source>
</evidence>
<keyword evidence="5" id="KW-1185">Reference proteome</keyword>
<dbReference type="SMART" id="SM00450">
    <property type="entry name" value="RHOD"/>
    <property type="match status" value="2"/>
</dbReference>
<name>A0A7J4ZMK0_9BACT</name>
<dbReference type="Proteomes" id="UP000420562">
    <property type="component" value="Unassembled WGS sequence"/>
</dbReference>
<dbReference type="PANTHER" id="PTHR43855:SF1">
    <property type="entry name" value="THIOSULFATE SULFURTRANSFERASE"/>
    <property type="match status" value="1"/>
</dbReference>
<dbReference type="RefSeq" id="WP_151129592.1">
    <property type="nucleotide sequence ID" value="NZ_VZQZ01000011.1"/>
</dbReference>